<organism evidence="5 6">
    <name type="scientific">Aspergillus chevalieri</name>
    <name type="common">Eurotium chevalieri</name>
    <dbReference type="NCBI Taxonomy" id="182096"/>
    <lineage>
        <taxon>Eukaryota</taxon>
        <taxon>Fungi</taxon>
        <taxon>Dikarya</taxon>
        <taxon>Ascomycota</taxon>
        <taxon>Pezizomycotina</taxon>
        <taxon>Eurotiomycetes</taxon>
        <taxon>Eurotiomycetidae</taxon>
        <taxon>Eurotiales</taxon>
        <taxon>Aspergillaceae</taxon>
        <taxon>Aspergillus</taxon>
        <taxon>Aspergillus subgen. Aspergillus</taxon>
    </lineage>
</organism>
<dbReference type="GeneID" id="66980389"/>
<evidence type="ECO:0000313" key="5">
    <source>
        <dbReference type="EMBL" id="BCR86030.1"/>
    </source>
</evidence>
<evidence type="ECO:0000256" key="3">
    <source>
        <dbReference type="ARBA" id="ARBA00023002"/>
    </source>
</evidence>
<name>A0A7R7ZKQ8_ASPCH</name>
<keyword evidence="6" id="KW-1185">Reference proteome</keyword>
<dbReference type="PRINTS" id="PR00080">
    <property type="entry name" value="SDRFAMILY"/>
</dbReference>
<evidence type="ECO:0000313" key="6">
    <source>
        <dbReference type="Proteomes" id="UP000637239"/>
    </source>
</evidence>
<reference evidence="5" key="2">
    <citation type="submission" date="2021-02" db="EMBL/GenBank/DDBJ databases">
        <title>Aspergillus chevalieri M1 genome sequence.</title>
        <authorList>
            <person name="Kadooka C."/>
            <person name="Mori K."/>
            <person name="Futagami T."/>
        </authorList>
    </citation>
    <scope>NUCLEOTIDE SEQUENCE</scope>
    <source>
        <strain evidence="5">M1</strain>
    </source>
</reference>
<dbReference type="Gene3D" id="3.40.50.720">
    <property type="entry name" value="NAD(P)-binding Rossmann-like Domain"/>
    <property type="match status" value="1"/>
</dbReference>
<accession>A0A7R7ZKQ8</accession>
<dbReference type="PRINTS" id="PR00081">
    <property type="entry name" value="GDHRDH"/>
</dbReference>
<keyword evidence="2" id="KW-0521">NADP</keyword>
<reference evidence="5" key="1">
    <citation type="submission" date="2021-01" db="EMBL/GenBank/DDBJ databases">
        <authorList>
            <consortium name="Aspergillus chevalieri M1 genome sequencing consortium"/>
            <person name="Kazuki M."/>
            <person name="Futagami T."/>
        </authorList>
    </citation>
    <scope>NUCLEOTIDE SEQUENCE</scope>
    <source>
        <strain evidence="5">M1</strain>
    </source>
</reference>
<evidence type="ECO:0000256" key="2">
    <source>
        <dbReference type="ARBA" id="ARBA00022857"/>
    </source>
</evidence>
<dbReference type="PROSITE" id="PS00061">
    <property type="entry name" value="ADH_SHORT"/>
    <property type="match status" value="1"/>
</dbReference>
<dbReference type="PANTHER" id="PTHR43008:SF4">
    <property type="entry name" value="CHAIN DEHYDROGENASE, PUTATIVE (AFU_ORTHOLOGUE AFUA_4G08710)-RELATED"/>
    <property type="match status" value="1"/>
</dbReference>
<dbReference type="Pfam" id="PF00106">
    <property type="entry name" value="adh_short"/>
    <property type="match status" value="1"/>
</dbReference>
<protein>
    <submittedName>
        <fullName evidence="5">Uncharacterized protein</fullName>
    </submittedName>
</protein>
<dbReference type="InterPro" id="IPR036291">
    <property type="entry name" value="NAD(P)-bd_dom_sf"/>
</dbReference>
<comment type="similarity">
    <text evidence="1 4">Belongs to the short-chain dehydrogenases/reductases (SDR) family.</text>
</comment>
<gene>
    <name evidence="5" type="ORF">ACHE_30017S</name>
</gene>
<dbReference type="Proteomes" id="UP000637239">
    <property type="component" value="Chromosome 3"/>
</dbReference>
<dbReference type="EMBL" id="AP024418">
    <property type="protein sequence ID" value="BCR86030.1"/>
    <property type="molecule type" value="Genomic_DNA"/>
</dbReference>
<dbReference type="GO" id="GO:0044550">
    <property type="term" value="P:secondary metabolite biosynthetic process"/>
    <property type="evidence" value="ECO:0007669"/>
    <property type="project" value="UniProtKB-ARBA"/>
</dbReference>
<dbReference type="AlphaFoldDB" id="A0A7R7ZKQ8"/>
<evidence type="ECO:0000256" key="4">
    <source>
        <dbReference type="RuleBase" id="RU000363"/>
    </source>
</evidence>
<sequence>MPSIGITVSHSAGTNLGHAVRNVKSRTALVTGGARGCGLAFAQSCAEAGADVAIFDVIEPDETFQSLSERYGVRTAYYEVDVSSGQSLQKGFDRFKSDFSNALDICIPCAGINRHLSFLEFSYRDHYDLLSVNVLGSYFTAQLAARQMIANGTRHGSIILVASIAGQRAIRSQLCSAYCGSKGAVKAICPAIAQELAPHVSIILLLYCIID</sequence>
<evidence type="ECO:0000256" key="1">
    <source>
        <dbReference type="ARBA" id="ARBA00006484"/>
    </source>
</evidence>
<dbReference type="InterPro" id="IPR020904">
    <property type="entry name" value="Sc_DH/Rdtase_CS"/>
</dbReference>
<dbReference type="GO" id="GO:0016616">
    <property type="term" value="F:oxidoreductase activity, acting on the CH-OH group of donors, NAD or NADP as acceptor"/>
    <property type="evidence" value="ECO:0007669"/>
    <property type="project" value="UniProtKB-ARBA"/>
</dbReference>
<dbReference type="GO" id="GO:0050664">
    <property type="term" value="F:oxidoreductase activity, acting on NAD(P)H, oxygen as acceptor"/>
    <property type="evidence" value="ECO:0007669"/>
    <property type="project" value="TreeGrafter"/>
</dbReference>
<proteinExistence type="inferred from homology"/>
<dbReference type="PANTHER" id="PTHR43008">
    <property type="entry name" value="BENZIL REDUCTASE"/>
    <property type="match status" value="1"/>
</dbReference>
<dbReference type="SUPFAM" id="SSF51735">
    <property type="entry name" value="NAD(P)-binding Rossmann-fold domains"/>
    <property type="match status" value="1"/>
</dbReference>
<dbReference type="KEGG" id="ache:ACHE_30017S"/>
<keyword evidence="3" id="KW-0560">Oxidoreductase</keyword>
<dbReference type="RefSeq" id="XP_043134552.1">
    <property type="nucleotide sequence ID" value="XM_043276588.1"/>
</dbReference>
<dbReference type="InterPro" id="IPR002347">
    <property type="entry name" value="SDR_fam"/>
</dbReference>